<feature type="compositionally biased region" description="Low complexity" evidence="1">
    <location>
        <begin position="142"/>
        <end position="159"/>
    </location>
</feature>
<accession>A0A4U5NTR0</accession>
<evidence type="ECO:0000313" key="3">
    <source>
        <dbReference type="Proteomes" id="UP000298663"/>
    </source>
</evidence>
<dbReference type="Proteomes" id="UP000298663">
    <property type="component" value="Unassembled WGS sequence"/>
</dbReference>
<evidence type="ECO:0000256" key="1">
    <source>
        <dbReference type="SAM" id="MobiDB-lite"/>
    </source>
</evidence>
<feature type="compositionally biased region" description="Polar residues" evidence="1">
    <location>
        <begin position="234"/>
        <end position="249"/>
    </location>
</feature>
<sequence>MFHIQQQGIPSSTVIGMTAGQPQTVVYTSMHQPSGLLGQPPPQSNPSISVMPGFVGSQMNPNSPMVGSVGSVHLGSVGSAQMSAGSVGGPGTPHQQAQLSVPANGEAAKTPSPNPPTITNPPSQQPPMSNQPGSVLSDHQIGSVTASTPGPSTASTGEGNANSEDSEVQQDYEMPPWMGPGDVACQARDMILTTLRTDITNLISTVCNYYHWRTGTSPSDMPGQPASVAAPDSVNDQNLAGPSSVNPSDDQPHSAGQAPLSYEEKSENFQNQALENSMQALATVDSILSIIDIARKSFDSISKIERMVQCGPMATGTAGGPGNESTLVISQQANDQLVNQDQLHGTVSNAVDSVMSLLNAMRDRRNRGEVKNGQANLQDMDENRENVENLSHMDEDDLAELDALDPGLLGGDTGMGYL</sequence>
<reference evidence="2 3" key="1">
    <citation type="journal article" date="2015" name="Genome Biol.">
        <title>Comparative genomics of Steinernema reveals deeply conserved gene regulatory networks.</title>
        <authorList>
            <person name="Dillman A.R."/>
            <person name="Macchietto M."/>
            <person name="Porter C.F."/>
            <person name="Rogers A."/>
            <person name="Williams B."/>
            <person name="Antoshechkin I."/>
            <person name="Lee M.M."/>
            <person name="Goodwin Z."/>
            <person name="Lu X."/>
            <person name="Lewis E.E."/>
            <person name="Goodrich-Blair H."/>
            <person name="Stock S.P."/>
            <person name="Adams B.J."/>
            <person name="Sternberg P.W."/>
            <person name="Mortazavi A."/>
        </authorList>
    </citation>
    <scope>NUCLEOTIDE SEQUENCE [LARGE SCALE GENOMIC DNA]</scope>
    <source>
        <strain evidence="2 3">ALL</strain>
    </source>
</reference>
<gene>
    <name evidence="2" type="ORF">L596_011111</name>
</gene>
<organism evidence="2 3">
    <name type="scientific">Steinernema carpocapsae</name>
    <name type="common">Entomopathogenic nematode</name>
    <dbReference type="NCBI Taxonomy" id="34508"/>
    <lineage>
        <taxon>Eukaryota</taxon>
        <taxon>Metazoa</taxon>
        <taxon>Ecdysozoa</taxon>
        <taxon>Nematoda</taxon>
        <taxon>Chromadorea</taxon>
        <taxon>Rhabditida</taxon>
        <taxon>Tylenchina</taxon>
        <taxon>Panagrolaimomorpha</taxon>
        <taxon>Strongyloidoidea</taxon>
        <taxon>Steinernematidae</taxon>
        <taxon>Steinernema</taxon>
    </lineage>
</organism>
<reference evidence="2 3" key="2">
    <citation type="journal article" date="2019" name="G3 (Bethesda)">
        <title>Hybrid Assembly of the Genome of the Entomopathogenic Nematode Steinernema carpocapsae Identifies the X-Chromosome.</title>
        <authorList>
            <person name="Serra L."/>
            <person name="Macchietto M."/>
            <person name="Macias-Munoz A."/>
            <person name="McGill C.J."/>
            <person name="Rodriguez I.M."/>
            <person name="Rodriguez B."/>
            <person name="Murad R."/>
            <person name="Mortazavi A."/>
        </authorList>
    </citation>
    <scope>NUCLEOTIDE SEQUENCE [LARGE SCALE GENOMIC DNA]</scope>
    <source>
        <strain evidence="2 3">ALL</strain>
    </source>
</reference>
<evidence type="ECO:0000313" key="2">
    <source>
        <dbReference type="EMBL" id="TKR86534.1"/>
    </source>
</evidence>
<keyword evidence="3" id="KW-1185">Reference proteome</keyword>
<feature type="compositionally biased region" description="Pro residues" evidence="1">
    <location>
        <begin position="112"/>
        <end position="125"/>
    </location>
</feature>
<dbReference type="AlphaFoldDB" id="A0A4U5NTR0"/>
<feature type="region of interest" description="Disordered" evidence="1">
    <location>
        <begin position="80"/>
        <end position="180"/>
    </location>
</feature>
<proteinExistence type="predicted"/>
<feature type="region of interest" description="Disordered" evidence="1">
    <location>
        <begin position="218"/>
        <end position="267"/>
    </location>
</feature>
<comment type="caution">
    <text evidence="2">The sequence shown here is derived from an EMBL/GenBank/DDBJ whole genome shotgun (WGS) entry which is preliminary data.</text>
</comment>
<protein>
    <submittedName>
        <fullName evidence="2">Uncharacterized protein</fullName>
    </submittedName>
</protein>
<dbReference type="EMBL" id="AZBU02000003">
    <property type="protein sequence ID" value="TKR86534.1"/>
    <property type="molecule type" value="Genomic_DNA"/>
</dbReference>
<feature type="region of interest" description="Disordered" evidence="1">
    <location>
        <begin position="363"/>
        <end position="382"/>
    </location>
</feature>
<name>A0A4U5NTR0_STECR</name>